<comment type="caution">
    <text evidence="7">The sequence shown here is derived from an EMBL/GenBank/DDBJ whole genome shotgun (WGS) entry which is preliminary data.</text>
</comment>
<keyword evidence="3 6" id="KW-0812">Transmembrane</keyword>
<dbReference type="AlphaFoldDB" id="A0A6B3N7L4"/>
<sequence length="311" mass="33557">MDFSSALPTFVITLREGVEAAIVVGIILACLKKAKAEQLNGWVYNGVLAGIVASTLVGALFIWGIQALNGTYPEYEAVIEPLMETVFGLIAIILLSWMLIWMTQQARYLKAEIEGNVALAIKQGTGAGWGVFGLVFIAVLREGFETVVFITAQFQQGIVPVLGAFGGLTGAILIGFMLFKLGVKINIRQFFQVMGVLLLLIVAGLVVGALKHCDQTAVALAQMKSGLEALCFYNDPLAQYHSCLLGPMVWNTTSILPDNQFPGLALKALFGYRAKIYLVQALAYLLFLFTIGSIYFNSLSVPSSGSAKTQE</sequence>
<feature type="transmembrane region" description="Helical" evidence="6">
    <location>
        <begin position="115"/>
        <end position="138"/>
    </location>
</feature>
<dbReference type="PANTHER" id="PTHR31632">
    <property type="entry name" value="IRON TRANSPORTER FTH1"/>
    <property type="match status" value="1"/>
</dbReference>
<evidence type="ECO:0000256" key="5">
    <source>
        <dbReference type="ARBA" id="ARBA00023136"/>
    </source>
</evidence>
<accession>A0A6B3N7L4</accession>
<comment type="subcellular location">
    <subcellularLocation>
        <location evidence="1">Membrane</location>
        <topology evidence="1">Multi-pass membrane protein</topology>
    </subcellularLocation>
</comment>
<dbReference type="GO" id="GO:0015093">
    <property type="term" value="F:ferrous iron transmembrane transporter activity"/>
    <property type="evidence" value="ECO:0007669"/>
    <property type="project" value="TreeGrafter"/>
</dbReference>
<evidence type="ECO:0000313" key="7">
    <source>
        <dbReference type="EMBL" id="NER29109.1"/>
    </source>
</evidence>
<keyword evidence="5 6" id="KW-0472">Membrane</keyword>
<feature type="transmembrane region" description="Helical" evidence="6">
    <location>
        <begin position="191"/>
        <end position="210"/>
    </location>
</feature>
<evidence type="ECO:0000256" key="3">
    <source>
        <dbReference type="ARBA" id="ARBA00022692"/>
    </source>
</evidence>
<feature type="transmembrane region" description="Helical" evidence="6">
    <location>
        <begin position="43"/>
        <end position="65"/>
    </location>
</feature>
<feature type="transmembrane region" description="Helical" evidence="6">
    <location>
        <begin position="12"/>
        <end position="31"/>
    </location>
</feature>
<organism evidence="7">
    <name type="scientific">Symploca sp. SIO1C4</name>
    <dbReference type="NCBI Taxonomy" id="2607765"/>
    <lineage>
        <taxon>Bacteria</taxon>
        <taxon>Bacillati</taxon>
        <taxon>Cyanobacteriota</taxon>
        <taxon>Cyanophyceae</taxon>
        <taxon>Coleofasciculales</taxon>
        <taxon>Coleofasciculaceae</taxon>
        <taxon>Symploca</taxon>
    </lineage>
</organism>
<protein>
    <submittedName>
        <fullName evidence="7">FTR1 family iron permease</fullName>
    </submittedName>
</protein>
<feature type="transmembrane region" description="Helical" evidence="6">
    <location>
        <begin position="158"/>
        <end position="179"/>
    </location>
</feature>
<evidence type="ECO:0000256" key="1">
    <source>
        <dbReference type="ARBA" id="ARBA00004141"/>
    </source>
</evidence>
<dbReference type="Pfam" id="PF03239">
    <property type="entry name" value="FTR1"/>
    <property type="match status" value="1"/>
</dbReference>
<dbReference type="GO" id="GO:0033573">
    <property type="term" value="C:high-affinity iron permease complex"/>
    <property type="evidence" value="ECO:0007669"/>
    <property type="project" value="InterPro"/>
</dbReference>
<evidence type="ECO:0000256" key="6">
    <source>
        <dbReference type="SAM" id="Phobius"/>
    </source>
</evidence>
<dbReference type="EMBL" id="JAAHFQ010000309">
    <property type="protein sequence ID" value="NER29109.1"/>
    <property type="molecule type" value="Genomic_DNA"/>
</dbReference>
<evidence type="ECO:0000256" key="2">
    <source>
        <dbReference type="ARBA" id="ARBA00008333"/>
    </source>
</evidence>
<proteinExistence type="inferred from homology"/>
<dbReference type="InterPro" id="IPR004923">
    <property type="entry name" value="FTR1/Fip1/EfeU"/>
</dbReference>
<feature type="transmembrane region" description="Helical" evidence="6">
    <location>
        <begin position="85"/>
        <end position="103"/>
    </location>
</feature>
<gene>
    <name evidence="7" type="ORF">F6J89_16100</name>
</gene>
<keyword evidence="4 6" id="KW-1133">Transmembrane helix</keyword>
<evidence type="ECO:0000256" key="4">
    <source>
        <dbReference type="ARBA" id="ARBA00022989"/>
    </source>
</evidence>
<name>A0A6B3N7L4_9CYAN</name>
<feature type="transmembrane region" description="Helical" evidence="6">
    <location>
        <begin position="276"/>
        <end position="296"/>
    </location>
</feature>
<reference evidence="7" key="1">
    <citation type="submission" date="2019-11" db="EMBL/GenBank/DDBJ databases">
        <title>Genomic insights into an expanded diversity of filamentous marine cyanobacteria reveals the extraordinary biosynthetic potential of Moorea and Okeania.</title>
        <authorList>
            <person name="Ferreira Leao T."/>
            <person name="Wang M."/>
            <person name="Moss N."/>
            <person name="Da Silva R."/>
            <person name="Sanders J."/>
            <person name="Nurk S."/>
            <person name="Gurevich A."/>
            <person name="Humphrey G."/>
            <person name="Reher R."/>
            <person name="Zhu Q."/>
            <person name="Belda-Ferre P."/>
            <person name="Glukhov E."/>
            <person name="Rex R."/>
            <person name="Dorrestein P.C."/>
            <person name="Knight R."/>
            <person name="Pevzner P."/>
            <person name="Gerwick W.H."/>
            <person name="Gerwick L."/>
        </authorList>
    </citation>
    <scope>NUCLEOTIDE SEQUENCE</scope>
    <source>
        <strain evidence="7">SIO1C4</strain>
    </source>
</reference>
<comment type="similarity">
    <text evidence="2">Belongs to the oxidase-dependent Fe transporter (OFeT) (TC 9.A.10.1) family.</text>
</comment>
<dbReference type="PANTHER" id="PTHR31632:SF2">
    <property type="entry name" value="PLASMA MEMBRANE IRON PERMEASE"/>
    <property type="match status" value="1"/>
</dbReference>